<reference evidence="2" key="2">
    <citation type="submission" date="2020-09" db="EMBL/GenBank/DDBJ databases">
        <authorList>
            <person name="Sun Q."/>
            <person name="Zhou Y."/>
        </authorList>
    </citation>
    <scope>NUCLEOTIDE SEQUENCE</scope>
    <source>
        <strain evidence="2">CGMCC 1.12360</strain>
    </source>
</reference>
<evidence type="ECO:0000313" key="3">
    <source>
        <dbReference type="Proteomes" id="UP000602050"/>
    </source>
</evidence>
<organism evidence="2 3">
    <name type="scientific">Compostibacillus humi</name>
    <dbReference type="NCBI Taxonomy" id="1245525"/>
    <lineage>
        <taxon>Bacteria</taxon>
        <taxon>Bacillati</taxon>
        <taxon>Bacillota</taxon>
        <taxon>Bacilli</taxon>
        <taxon>Bacillales</taxon>
        <taxon>Bacillaceae</taxon>
        <taxon>Compostibacillus</taxon>
    </lineage>
</organism>
<dbReference type="InterPro" id="IPR025004">
    <property type="entry name" value="SenN/SenS"/>
</dbReference>
<gene>
    <name evidence="2" type="ORF">GCM10010978_08640</name>
</gene>
<comment type="caution">
    <text evidence="2">The sequence shown here is derived from an EMBL/GenBank/DDBJ whole genome shotgun (WGS) entry which is preliminary data.</text>
</comment>
<evidence type="ECO:0000313" key="2">
    <source>
        <dbReference type="EMBL" id="GGH72068.1"/>
    </source>
</evidence>
<name>A0A8J3EJI3_9BACI</name>
<keyword evidence="3" id="KW-1185">Reference proteome</keyword>
<dbReference type="Pfam" id="PF13040">
    <property type="entry name" value="Fur_reg_FbpB"/>
    <property type="match status" value="1"/>
</dbReference>
<dbReference type="Proteomes" id="UP000602050">
    <property type="component" value="Unassembled WGS sequence"/>
</dbReference>
<sequence length="51" mass="6411">MRPRMLSFEQLVRQNKQELMRDEDTIRKIELRLENKLQKYAEEKEEQAVRY</sequence>
<protein>
    <recommendedName>
        <fullName evidence="4">FbpB family small basic protein</fullName>
    </recommendedName>
</protein>
<evidence type="ECO:0008006" key="4">
    <source>
        <dbReference type="Google" id="ProtNLM"/>
    </source>
</evidence>
<dbReference type="EMBL" id="BMEV01000011">
    <property type="protein sequence ID" value="GGH72068.1"/>
    <property type="molecule type" value="Genomic_DNA"/>
</dbReference>
<accession>A0A8J3EJI3</accession>
<dbReference type="AlphaFoldDB" id="A0A8J3EJI3"/>
<feature type="coiled-coil region" evidence="1">
    <location>
        <begin position="19"/>
        <end position="50"/>
    </location>
</feature>
<keyword evidence="1" id="KW-0175">Coiled coil</keyword>
<proteinExistence type="predicted"/>
<evidence type="ECO:0000256" key="1">
    <source>
        <dbReference type="SAM" id="Coils"/>
    </source>
</evidence>
<reference evidence="2" key="1">
    <citation type="journal article" date="2014" name="Int. J. Syst. Evol. Microbiol.">
        <title>Complete genome sequence of Corynebacterium casei LMG S-19264T (=DSM 44701T), isolated from a smear-ripened cheese.</title>
        <authorList>
            <consortium name="US DOE Joint Genome Institute (JGI-PGF)"/>
            <person name="Walter F."/>
            <person name="Albersmeier A."/>
            <person name="Kalinowski J."/>
            <person name="Ruckert C."/>
        </authorList>
    </citation>
    <scope>NUCLEOTIDE SEQUENCE</scope>
    <source>
        <strain evidence="2">CGMCC 1.12360</strain>
    </source>
</reference>
<dbReference type="RefSeq" id="WP_188391148.1">
    <property type="nucleotide sequence ID" value="NZ_BMEV01000011.1"/>
</dbReference>